<dbReference type="Proteomes" id="UP000050525">
    <property type="component" value="Unassembled WGS sequence"/>
</dbReference>
<dbReference type="AlphaFoldDB" id="A0A151N3I3"/>
<sequence length="67" mass="8020">MNITSSSKKTNTTKRSACKSICSWKCHLEHWYLYTTYNFGSMFLAMELLGHNHHHYFVKHCETSWDF</sequence>
<gene>
    <name evidence="1" type="ORF">Y1Q_0016999</name>
</gene>
<dbReference type="EMBL" id="AKHW03004108">
    <property type="protein sequence ID" value="KYO31287.1"/>
    <property type="molecule type" value="Genomic_DNA"/>
</dbReference>
<evidence type="ECO:0000313" key="1">
    <source>
        <dbReference type="EMBL" id="KYO31287.1"/>
    </source>
</evidence>
<keyword evidence="2" id="KW-1185">Reference proteome</keyword>
<protein>
    <submittedName>
        <fullName evidence="1">Uncharacterized protein</fullName>
    </submittedName>
</protein>
<accession>A0A151N3I3</accession>
<name>A0A151N3I3_ALLMI</name>
<reference evidence="1 2" key="1">
    <citation type="journal article" date="2012" name="Genome Biol.">
        <title>Sequencing three crocodilian genomes to illuminate the evolution of archosaurs and amniotes.</title>
        <authorList>
            <person name="St John J.A."/>
            <person name="Braun E.L."/>
            <person name="Isberg S.R."/>
            <person name="Miles L.G."/>
            <person name="Chong A.Y."/>
            <person name="Gongora J."/>
            <person name="Dalzell P."/>
            <person name="Moran C."/>
            <person name="Bed'hom B."/>
            <person name="Abzhanov A."/>
            <person name="Burgess S.C."/>
            <person name="Cooksey A.M."/>
            <person name="Castoe T.A."/>
            <person name="Crawford N.G."/>
            <person name="Densmore L.D."/>
            <person name="Drew J.C."/>
            <person name="Edwards S.V."/>
            <person name="Faircloth B.C."/>
            <person name="Fujita M.K."/>
            <person name="Greenwold M.J."/>
            <person name="Hoffmann F.G."/>
            <person name="Howard J.M."/>
            <person name="Iguchi T."/>
            <person name="Janes D.E."/>
            <person name="Khan S.Y."/>
            <person name="Kohno S."/>
            <person name="de Koning A.J."/>
            <person name="Lance S.L."/>
            <person name="McCarthy F.M."/>
            <person name="McCormack J.E."/>
            <person name="Merchant M.E."/>
            <person name="Peterson D.G."/>
            <person name="Pollock D.D."/>
            <person name="Pourmand N."/>
            <person name="Raney B.J."/>
            <person name="Roessler K.A."/>
            <person name="Sanford J.R."/>
            <person name="Sawyer R.H."/>
            <person name="Schmidt C.J."/>
            <person name="Triplett E.W."/>
            <person name="Tuberville T.D."/>
            <person name="Venegas-Anaya M."/>
            <person name="Howard J.T."/>
            <person name="Jarvis E.D."/>
            <person name="Guillette L.J.Jr."/>
            <person name="Glenn T.C."/>
            <person name="Green R.E."/>
            <person name="Ray D.A."/>
        </authorList>
    </citation>
    <scope>NUCLEOTIDE SEQUENCE [LARGE SCALE GENOMIC DNA]</scope>
    <source>
        <strain evidence="1">KSC_2009_1</strain>
    </source>
</reference>
<proteinExistence type="predicted"/>
<evidence type="ECO:0000313" key="2">
    <source>
        <dbReference type="Proteomes" id="UP000050525"/>
    </source>
</evidence>
<comment type="caution">
    <text evidence="1">The sequence shown here is derived from an EMBL/GenBank/DDBJ whole genome shotgun (WGS) entry which is preliminary data.</text>
</comment>
<organism evidence="1 2">
    <name type="scientific">Alligator mississippiensis</name>
    <name type="common">American alligator</name>
    <dbReference type="NCBI Taxonomy" id="8496"/>
    <lineage>
        <taxon>Eukaryota</taxon>
        <taxon>Metazoa</taxon>
        <taxon>Chordata</taxon>
        <taxon>Craniata</taxon>
        <taxon>Vertebrata</taxon>
        <taxon>Euteleostomi</taxon>
        <taxon>Archelosauria</taxon>
        <taxon>Archosauria</taxon>
        <taxon>Crocodylia</taxon>
        <taxon>Alligatoridae</taxon>
        <taxon>Alligatorinae</taxon>
        <taxon>Alligator</taxon>
    </lineage>
</organism>